<feature type="domain" description="Alpha-2-macroglobulin" evidence="3">
    <location>
        <begin position="1391"/>
        <end position="1481"/>
    </location>
</feature>
<keyword evidence="5" id="KW-1185">Reference proteome</keyword>
<dbReference type="Proteomes" id="UP000286701">
    <property type="component" value="Unassembled WGS sequence"/>
</dbReference>
<protein>
    <recommendedName>
        <fullName evidence="3">Alpha-2-macroglobulin domain-containing protein</fullName>
    </recommendedName>
</protein>
<dbReference type="Gene3D" id="2.60.40.1930">
    <property type="match status" value="1"/>
</dbReference>
<dbReference type="Gene3D" id="1.50.10.20">
    <property type="match status" value="1"/>
</dbReference>
<keyword evidence="2" id="KW-0732">Signal</keyword>
<dbReference type="InterPro" id="IPR002890">
    <property type="entry name" value="MG2"/>
</dbReference>
<proteinExistence type="inferred from homology"/>
<accession>A0A3S3WHF8</accession>
<dbReference type="Pfam" id="PF01835">
    <property type="entry name" value="MG2"/>
    <property type="match status" value="1"/>
</dbReference>
<dbReference type="Pfam" id="PF00207">
    <property type="entry name" value="A2M"/>
    <property type="match status" value="1"/>
</dbReference>
<dbReference type="OrthoDB" id="9767116at2"/>
<dbReference type="InterPro" id="IPR001599">
    <property type="entry name" value="Macroglobln_a2"/>
</dbReference>
<feature type="chain" id="PRO_5018725815" description="Alpha-2-macroglobulin domain-containing protein" evidence="2">
    <location>
        <begin position="27"/>
        <end position="2160"/>
    </location>
</feature>
<comment type="caution">
    <text evidence="4">The sequence shown here is derived from an EMBL/GenBank/DDBJ whole genome shotgun (WGS) entry which is preliminary data.</text>
</comment>
<dbReference type="SMART" id="SM01360">
    <property type="entry name" value="A2M"/>
    <property type="match status" value="1"/>
</dbReference>
<dbReference type="InterPro" id="IPR008930">
    <property type="entry name" value="Terpenoid_cyclase/PrenylTrfase"/>
</dbReference>
<dbReference type="PANTHER" id="PTHR40094:SF1">
    <property type="entry name" value="UBIQUITIN DOMAIN-CONTAINING PROTEIN"/>
    <property type="match status" value="1"/>
</dbReference>
<dbReference type="SUPFAM" id="SSF48239">
    <property type="entry name" value="Terpenoid cyclases/Protein prenyltransferases"/>
    <property type="match status" value="1"/>
</dbReference>
<gene>
    <name evidence="4" type="ORF">EPL05_01015</name>
</gene>
<dbReference type="PANTHER" id="PTHR40094">
    <property type="entry name" value="ALPHA-2-MACROGLOBULIN HOMOLOG"/>
    <property type="match status" value="1"/>
</dbReference>
<dbReference type="InterPro" id="IPR008969">
    <property type="entry name" value="CarboxyPept-like_regulatory"/>
</dbReference>
<organism evidence="4 5">
    <name type="scientific">Mucilaginibacter gilvus</name>
    <dbReference type="NCBI Taxonomy" id="2305909"/>
    <lineage>
        <taxon>Bacteria</taxon>
        <taxon>Pseudomonadati</taxon>
        <taxon>Bacteroidota</taxon>
        <taxon>Sphingobacteriia</taxon>
        <taxon>Sphingobacteriales</taxon>
        <taxon>Sphingobacteriaceae</taxon>
        <taxon>Mucilaginibacter</taxon>
    </lineage>
</organism>
<dbReference type="InterPro" id="IPR041246">
    <property type="entry name" value="Bact_MG10"/>
</dbReference>
<dbReference type="Gene3D" id="2.20.130.20">
    <property type="match status" value="1"/>
</dbReference>
<sequence>MPSTFSKTLLYIFLTCFLFAGGSASAQKNYHNILFKIDSLIDVGLPKSALAEVNVLDALARKEDNTPQTIRAVLYRLKLQTYLEDDALVNVINTLKVDIEGAGYPVKPILQSFLADMYWSYYQQNRYKFANRTRLEKPDVDFRNWDLASLINETTRLYNLSLQDAEQEQQTPISILDSILEGNKNFRYLRPTLYDMLLHRAFEYFLADEPAITRPKMPFTLNDTRFFGDSKKFIQLPVTTTDTNSTWYRGIKFLQQGIAFHLKANNTKALANLDMQRLKFIYDNSNISNKDTLYITALKGIAADSSAGNLRADALYTIASHYNSELANGTMAMVYLKQAIANYPKSFGAINSSNLMKDILQKKLEATLEDINSPDKPILSLLEYCNIKAARYRIYRLTSAQLALLGKMDKHDGDILPGKQTEAYLKKLNPVQNKVLELPRTNDYNTHKTEFKIDALAKGTYVLLLQQATTRDSLMQLTNFSVSGLAYLVRTLPDGSREIRVVNRETGIPVKGAAVTAAYIGDRYSQAKTKPIMVKGLTDARGAFIFKVPGNYIDIDVHYGGDQIHSKEKSIYSATLSYRDTITPKLRTLFFTDRQIYRPGQTIYFKTLQVQTLNGKSSIVPNSSLEVEMKDMNSRQLASAKLITNDFGSAASSFTLPQNIINGAVHLFTETGSITVTVSEYKRPTFSILFEPFTKNYKLNDSVTVKGTVTAFSGYGLSEARIAYRVTRSRDIGIPYSHRGLKENYYSRGTDEIATDTIKTDEHGKFELTFLAVPGAENEPDISYLFKIAADVTDANGETQNAGTSLSLSNKPIQLEFALPDMARPKTTIDATLMLFNSGRQRKNGQATVVVYALKSPGEFFKTRLTANPDKWLLSRKDYHKNFPCFAYKGEDDYKNWERLQKTQSFEFDLKDSDAGRLDLSKLFNSPAGVYAVVVNAKNESGDTTSVIKYINIIKEEAPIQKNENWVLPISTTVQPGQPAEFFVGINKSCSVLLETYDEDKLLSSRLVALSPGPPQKISIPVPATKRNTFTVQFVMINGNRIYKYYERILVADTVKPLNIRFLTMRNKLRPGDKEQWKLEITGSEGKQASELLAGMYDASLDDITPAASWRYLLATTGVNGYFEWRSEPISATVNTINDNEYESHEYDRTNTDIKYEAIDMLGFNDYGYYNDNYENFRQAVSELHLSTLSDKKTVAKYARNATLVKNGYDVVGKVLGYRSGLAGVTVRINNSNISTVSNSLGYFKIKVPVNAILVFSAKDWASKRLNPPKGIKLIVQMKSLAQVRYERELMLADPGVKSQKGDPNADIRINEPVGNSDVTQVVEENSLGFFNNAQVSGYLAFAPPVIKADKEGEMMYDELYDDKLRKGVVKMKEIRTNPKPITIRKNFNETAFFYPQLRTDAKGQVTISFTIPGALTKWKFRGVAYNQKLQTGYIEQLVITQKQVSISANMPRFLREEDTLVVSARVVNLSPGNLKGEAQLLLFNALTMQPVNLFAKGDNGTQRFSVDSATTKAVSFKLIIPAGLEALTYRLTANAGDYTDGEENTLPVLPNRMPVTETMPLMVRAGQTKTFSFDKLINQSSNTLQNKTLTLEYTQNPAWAAVQALPYMMEFPYECSEQIFSRFYANSFAAYIVNSNPKIKQVLERWKATDSKELLSNLEKNAELKSVLLEETPWLQDAANETEQKKRIAQLFDLNKTSYELNENLLKLQKKQLSNGAFPWFGGTYADRYITQHIVAGIGQLNKTGVTGEAAPTLQGIGNRALAYLTKQLVEDEAERKKYDKKYQSRNLDNIEIHAWYAYSYFKETKGAGELKEVRKNYLARAAAQWTSRSEYEKAMIALTLYHMGDKEATAAIVKSLKETARQSDELGMYWAANTNGYFWYESPVETQSLMIELFTEATNDPAAVAEMKVWLLRNKQTNNWRTTKATAAACYALLIKSGNALSDTANVNISIGGKPLAKLRPEIKAEAGTGYLKTTWVDEQIKPALGNVEVANTGKTINWGAMYWQYTEKLDKVTPSNTNVQMERKYFIKKQTDSGPMLVAVDATHLPKTGDVLKVVLHLKADRDFDYIHLKDMRPAGTEPSNSLSEYKYQDGLYYYQATKDVATNFFISRLNKGTYVFEYELRVVQPGNYATGVTSLQSMYAPEFNAHSDGGRITFMP</sequence>
<dbReference type="InterPro" id="IPR051802">
    <property type="entry name" value="YfhM-like"/>
</dbReference>
<evidence type="ECO:0000259" key="3">
    <source>
        <dbReference type="SMART" id="SM01360"/>
    </source>
</evidence>
<dbReference type="SUPFAM" id="SSF49464">
    <property type="entry name" value="Carboxypeptidase regulatory domain-like"/>
    <property type="match status" value="1"/>
</dbReference>
<dbReference type="RefSeq" id="WP_128531652.1">
    <property type="nucleotide sequence ID" value="NZ_SBIW01000001.1"/>
</dbReference>
<evidence type="ECO:0000313" key="5">
    <source>
        <dbReference type="Proteomes" id="UP000286701"/>
    </source>
</evidence>
<feature type="signal peptide" evidence="2">
    <location>
        <begin position="1"/>
        <end position="26"/>
    </location>
</feature>
<dbReference type="GO" id="GO:0004866">
    <property type="term" value="F:endopeptidase inhibitor activity"/>
    <property type="evidence" value="ECO:0007669"/>
    <property type="project" value="InterPro"/>
</dbReference>
<evidence type="ECO:0000313" key="4">
    <source>
        <dbReference type="EMBL" id="RWY57145.1"/>
    </source>
</evidence>
<evidence type="ECO:0000256" key="1">
    <source>
        <dbReference type="ARBA" id="ARBA00010556"/>
    </source>
</evidence>
<comment type="similarity">
    <text evidence="1">Belongs to the protease inhibitor I39 (alpha-2-macroglobulin) family. Bacterial alpha-2-macroglobulin subfamily.</text>
</comment>
<evidence type="ECO:0000256" key="2">
    <source>
        <dbReference type="SAM" id="SignalP"/>
    </source>
</evidence>
<dbReference type="Pfam" id="PF17973">
    <property type="entry name" value="bMG10"/>
    <property type="match status" value="1"/>
</dbReference>
<name>A0A3S3WHF8_9SPHI</name>
<dbReference type="EMBL" id="SBIW01000001">
    <property type="protein sequence ID" value="RWY57145.1"/>
    <property type="molecule type" value="Genomic_DNA"/>
</dbReference>
<reference evidence="4 5" key="1">
    <citation type="submission" date="2019-01" db="EMBL/GenBank/DDBJ databases">
        <title>Mucilaginibacter antarcticum sp. nov., isolated from antarctic soil.</title>
        <authorList>
            <person name="Yan Y.-Q."/>
            <person name="Du Z.-J."/>
        </authorList>
    </citation>
    <scope>NUCLEOTIDE SEQUENCE [LARGE SCALE GENOMIC DNA]</scope>
    <source>
        <strain evidence="4 5">F01003</strain>
    </source>
</reference>